<feature type="chain" id="PRO_5045486235" description="Secreted protein" evidence="1">
    <location>
        <begin position="42"/>
        <end position="181"/>
    </location>
</feature>
<comment type="caution">
    <text evidence="2">The sequence shown here is derived from an EMBL/GenBank/DDBJ whole genome shotgun (WGS) entry which is preliminary data.</text>
</comment>
<organism evidence="2 3">
    <name type="scientific">Jiella sonneratiae</name>
    <dbReference type="NCBI Taxonomy" id="2816856"/>
    <lineage>
        <taxon>Bacteria</taxon>
        <taxon>Pseudomonadati</taxon>
        <taxon>Pseudomonadota</taxon>
        <taxon>Alphaproteobacteria</taxon>
        <taxon>Hyphomicrobiales</taxon>
        <taxon>Aurantimonadaceae</taxon>
        <taxon>Jiella</taxon>
    </lineage>
</organism>
<feature type="signal peptide" evidence="1">
    <location>
        <begin position="1"/>
        <end position="41"/>
    </location>
</feature>
<protein>
    <recommendedName>
        <fullName evidence="4">Secreted protein</fullName>
    </recommendedName>
</protein>
<dbReference type="RefSeq" id="WP_207349692.1">
    <property type="nucleotide sequence ID" value="NZ_JAFMPY010000004.1"/>
</dbReference>
<evidence type="ECO:0000313" key="2">
    <source>
        <dbReference type="EMBL" id="MBO0903070.1"/>
    </source>
</evidence>
<evidence type="ECO:0000313" key="3">
    <source>
        <dbReference type="Proteomes" id="UP000664288"/>
    </source>
</evidence>
<evidence type="ECO:0000256" key="1">
    <source>
        <dbReference type="SAM" id="SignalP"/>
    </source>
</evidence>
<evidence type="ECO:0008006" key="4">
    <source>
        <dbReference type="Google" id="ProtNLM"/>
    </source>
</evidence>
<dbReference type="EMBL" id="JAFMPY010000004">
    <property type="protein sequence ID" value="MBO0903070.1"/>
    <property type="molecule type" value="Genomic_DNA"/>
</dbReference>
<proteinExistence type="predicted"/>
<sequence length="181" mass="19369">MRRRDGFAARPRRSRAAVSALSALSLALSLSLVGARAPVFATEATGETGSASAAVLADPALTAAFSGRDLEGVYADATPWSEAYASDGTLSYRDRIGLWAGDWSVMNGRFCTFYRDQGITGGCFLVARRGENCFDFYAVDETSGPGVPTADILAGRNWTARGWYVESEPSCPQEERHLVGL</sequence>
<reference evidence="2 3" key="1">
    <citation type="submission" date="2021-03" db="EMBL/GenBank/DDBJ databases">
        <title>Whole genome sequence of Jiella sp. MQZ13P-4.</title>
        <authorList>
            <person name="Tuo L."/>
        </authorList>
    </citation>
    <scope>NUCLEOTIDE SEQUENCE [LARGE SCALE GENOMIC DNA]</scope>
    <source>
        <strain evidence="2 3">MQZ13P-4</strain>
    </source>
</reference>
<accession>A0ABS3J1Q9</accession>
<gene>
    <name evidence="2" type="ORF">J1C47_05410</name>
</gene>
<dbReference type="Proteomes" id="UP000664288">
    <property type="component" value="Unassembled WGS sequence"/>
</dbReference>
<name>A0ABS3J1Q9_9HYPH</name>
<keyword evidence="3" id="KW-1185">Reference proteome</keyword>
<keyword evidence="1" id="KW-0732">Signal</keyword>